<accession>A0AAW0M7F7</accession>
<keyword evidence="3" id="KW-0479">Metal-binding</keyword>
<dbReference type="PANTHER" id="PTHR10209">
    <property type="entry name" value="OXIDOREDUCTASE, 2OG-FE II OXYGENASE FAMILY PROTEIN"/>
    <property type="match status" value="1"/>
</dbReference>
<comment type="similarity">
    <text evidence="2">Belongs to the iron/ascorbate-dependent oxidoreductase family.</text>
</comment>
<dbReference type="FunFam" id="2.60.120.330:FF:000005">
    <property type="entry name" value="1-aminocyclopropane-1-carboxylate oxidase homolog 1"/>
    <property type="match status" value="1"/>
</dbReference>
<comment type="cofactor">
    <cofactor evidence="1">
        <name>Fe cation</name>
        <dbReference type="ChEBI" id="CHEBI:24875"/>
    </cofactor>
</comment>
<evidence type="ECO:0000256" key="3">
    <source>
        <dbReference type="ARBA" id="ARBA00022723"/>
    </source>
</evidence>
<dbReference type="Proteomes" id="UP000237347">
    <property type="component" value="Unassembled WGS sequence"/>
</dbReference>
<dbReference type="EMBL" id="PKMF04000017">
    <property type="protein sequence ID" value="KAK7858816.1"/>
    <property type="molecule type" value="Genomic_DNA"/>
</dbReference>
<evidence type="ECO:0000256" key="4">
    <source>
        <dbReference type="ARBA" id="ARBA00023002"/>
    </source>
</evidence>
<keyword evidence="4" id="KW-0560">Oxidoreductase</keyword>
<dbReference type="InterPro" id="IPR005123">
    <property type="entry name" value="Oxoglu/Fe-dep_dioxygenase_dom"/>
</dbReference>
<evidence type="ECO:0000313" key="7">
    <source>
        <dbReference type="EMBL" id="KAK7858816.1"/>
    </source>
</evidence>
<dbReference type="InterPro" id="IPR044861">
    <property type="entry name" value="IPNS-like_FE2OG_OXY"/>
</dbReference>
<feature type="domain" description="Fe2OG dioxygenase" evidence="6">
    <location>
        <begin position="217"/>
        <end position="319"/>
    </location>
</feature>
<sequence>MAATNHIAATPTYDIAKVVKELDESKMGVKGLAESGITSIPNMFIRPPEVLSTLKKPTSHTKKAIPLIDLSNFNVPTKRHQLVELIREATSSWGFFQVINHGVPLSVLNEILDAIKAFHDQPHEVKAKLYNRDNDDEQGVMYQSNYDLYRAKLATWHDSLTIWTAPEEKCGKEEDIPEICKKEMAAWESHSSKVAEILLELLSEGLGVEAERFKKLGFFDARLLVGHCYPYCPQPDLTVGLKSHTDSGFTVLLQNQVGGLQVKHCDEWVDVEPIPGALTINIGDIIQIISNDNYVSVEHRVLAKASKEPRISAVTFFNMNTNAGFEPLPELLSSDKPAIYRKSTVKKYLESYYSKGLNSKYFLTKVKILLAGMTLSRFGWPRDKACKGGDIPEVCRKEIVAWESHSTKVAEALLELLSEGFGVFGGQVGCGTLLSYCPTGPDGGNHISHRFRLTVLLQNQVGGLQVKHGDEWVDVEPIPGALTIISNDNYVSVEHRVLAKASKKPRISVVAFLTWGLKLILITLDHCQNYYHPINQLFTANSQCQNSMKVFSAKDWIASLSYKKLDCEIRIRRGMVKSI</sequence>
<dbReference type="InterPro" id="IPR026992">
    <property type="entry name" value="DIOX_N"/>
</dbReference>
<dbReference type="Pfam" id="PF03171">
    <property type="entry name" value="2OG-FeII_Oxy"/>
    <property type="match status" value="2"/>
</dbReference>
<feature type="domain" description="Fe2OG dioxygenase" evidence="6">
    <location>
        <begin position="426"/>
        <end position="515"/>
    </location>
</feature>
<evidence type="ECO:0000256" key="2">
    <source>
        <dbReference type="ARBA" id="ARBA00008056"/>
    </source>
</evidence>
<dbReference type="GO" id="GO:0051213">
    <property type="term" value="F:dioxygenase activity"/>
    <property type="evidence" value="ECO:0007669"/>
    <property type="project" value="UniProtKB-ARBA"/>
</dbReference>
<evidence type="ECO:0000313" key="8">
    <source>
        <dbReference type="Proteomes" id="UP000237347"/>
    </source>
</evidence>
<organism evidence="7 8">
    <name type="scientific">Quercus suber</name>
    <name type="common">Cork oak</name>
    <dbReference type="NCBI Taxonomy" id="58331"/>
    <lineage>
        <taxon>Eukaryota</taxon>
        <taxon>Viridiplantae</taxon>
        <taxon>Streptophyta</taxon>
        <taxon>Embryophyta</taxon>
        <taxon>Tracheophyta</taxon>
        <taxon>Spermatophyta</taxon>
        <taxon>Magnoliopsida</taxon>
        <taxon>eudicotyledons</taxon>
        <taxon>Gunneridae</taxon>
        <taxon>Pentapetalae</taxon>
        <taxon>rosids</taxon>
        <taxon>fabids</taxon>
        <taxon>Fagales</taxon>
        <taxon>Fagaceae</taxon>
        <taxon>Quercus</taxon>
    </lineage>
</organism>
<dbReference type="Pfam" id="PF14226">
    <property type="entry name" value="DIOX_N"/>
    <property type="match status" value="1"/>
</dbReference>
<evidence type="ECO:0000259" key="6">
    <source>
        <dbReference type="PROSITE" id="PS51471"/>
    </source>
</evidence>
<dbReference type="Gene3D" id="2.60.120.330">
    <property type="entry name" value="B-lactam Antibiotic, Isopenicillin N Synthase, Chain"/>
    <property type="match status" value="2"/>
</dbReference>
<evidence type="ECO:0000256" key="1">
    <source>
        <dbReference type="ARBA" id="ARBA00001962"/>
    </source>
</evidence>
<proteinExistence type="inferred from homology"/>
<dbReference type="AlphaFoldDB" id="A0AAW0M7F7"/>
<keyword evidence="8" id="KW-1185">Reference proteome</keyword>
<dbReference type="SUPFAM" id="SSF51197">
    <property type="entry name" value="Clavaminate synthase-like"/>
    <property type="match status" value="2"/>
</dbReference>
<comment type="caution">
    <text evidence="7">The sequence shown here is derived from an EMBL/GenBank/DDBJ whole genome shotgun (WGS) entry which is preliminary data.</text>
</comment>
<dbReference type="PROSITE" id="PS51471">
    <property type="entry name" value="FE2OG_OXY"/>
    <property type="match status" value="2"/>
</dbReference>
<evidence type="ECO:0000256" key="5">
    <source>
        <dbReference type="ARBA" id="ARBA00023004"/>
    </source>
</evidence>
<dbReference type="PANTHER" id="PTHR10209:SF546">
    <property type="entry name" value="1-AMINOCYCLOPROPANE-1-CARBOXYLATE OXIDASE HOMOLOG 4-LIKE"/>
    <property type="match status" value="1"/>
</dbReference>
<keyword evidence="5" id="KW-0408">Iron</keyword>
<protein>
    <submittedName>
        <fullName evidence="7">1-aminocyclopropane-1-carboxylate oxidase like protein 6</fullName>
    </submittedName>
</protein>
<dbReference type="GO" id="GO:0046872">
    <property type="term" value="F:metal ion binding"/>
    <property type="evidence" value="ECO:0007669"/>
    <property type="project" value="UniProtKB-KW"/>
</dbReference>
<name>A0AAW0M7F7_QUESU</name>
<reference evidence="7 8" key="1">
    <citation type="journal article" date="2018" name="Sci. Data">
        <title>The draft genome sequence of cork oak.</title>
        <authorList>
            <person name="Ramos A.M."/>
            <person name="Usie A."/>
            <person name="Barbosa P."/>
            <person name="Barros P.M."/>
            <person name="Capote T."/>
            <person name="Chaves I."/>
            <person name="Simoes F."/>
            <person name="Abreu I."/>
            <person name="Carrasquinho I."/>
            <person name="Faro C."/>
            <person name="Guimaraes J.B."/>
            <person name="Mendonca D."/>
            <person name="Nobrega F."/>
            <person name="Rodrigues L."/>
            <person name="Saibo N.J.M."/>
            <person name="Varela M.C."/>
            <person name="Egas C."/>
            <person name="Matos J."/>
            <person name="Miguel C.M."/>
            <person name="Oliveira M.M."/>
            <person name="Ricardo C.P."/>
            <person name="Goncalves S."/>
        </authorList>
    </citation>
    <scope>NUCLEOTIDE SEQUENCE [LARGE SCALE GENOMIC DNA]</scope>
    <source>
        <strain evidence="8">cv. HL8</strain>
    </source>
</reference>
<dbReference type="InterPro" id="IPR027443">
    <property type="entry name" value="IPNS-like_sf"/>
</dbReference>
<gene>
    <name evidence="7" type="ORF">CFP56_010491</name>
</gene>